<dbReference type="NCBIfam" id="NF038402">
    <property type="entry name" value="TroA_like"/>
    <property type="match status" value="1"/>
</dbReference>
<dbReference type="InterPro" id="IPR002491">
    <property type="entry name" value="ABC_transptr_periplasmic_BD"/>
</dbReference>
<evidence type="ECO:0000256" key="2">
    <source>
        <dbReference type="ARBA" id="ARBA00022729"/>
    </source>
</evidence>
<proteinExistence type="inferred from homology"/>
<dbReference type="InterPro" id="IPR054828">
    <property type="entry name" value="Vit_B12_bind_prot"/>
</dbReference>
<dbReference type="EMBL" id="CP073721">
    <property type="protein sequence ID" value="UWZ34599.1"/>
    <property type="molecule type" value="Genomic_DNA"/>
</dbReference>
<dbReference type="Proteomes" id="UP001058271">
    <property type="component" value="Chromosome"/>
</dbReference>
<evidence type="ECO:0000256" key="1">
    <source>
        <dbReference type="ARBA" id="ARBA00008814"/>
    </source>
</evidence>
<accession>A0ABY5YXZ0</accession>
<dbReference type="PANTHER" id="PTHR30535:SF34">
    <property type="entry name" value="MOLYBDATE-BINDING PROTEIN MOLA"/>
    <property type="match status" value="1"/>
</dbReference>
<keyword evidence="6" id="KW-1185">Reference proteome</keyword>
<evidence type="ECO:0000259" key="4">
    <source>
        <dbReference type="PROSITE" id="PS50983"/>
    </source>
</evidence>
<dbReference type="PANTHER" id="PTHR30535">
    <property type="entry name" value="VITAMIN B12-BINDING PROTEIN"/>
    <property type="match status" value="1"/>
</dbReference>
<dbReference type="CDD" id="cd01143">
    <property type="entry name" value="YvrC"/>
    <property type="match status" value="1"/>
</dbReference>
<dbReference type="Pfam" id="PF01497">
    <property type="entry name" value="Peripla_BP_2"/>
    <property type="match status" value="1"/>
</dbReference>
<reference evidence="5" key="1">
    <citation type="submission" date="2021-04" db="EMBL/GenBank/DDBJ databases">
        <title>Biosynthetic gene clusters of Dactylosporangioum roseum.</title>
        <authorList>
            <person name="Hartkoorn R.C."/>
            <person name="Beaudoing E."/>
            <person name="Hot D."/>
            <person name="Moureu S."/>
        </authorList>
    </citation>
    <scope>NUCLEOTIDE SEQUENCE</scope>
    <source>
        <strain evidence="5">NRRL B-16295</strain>
    </source>
</reference>
<organism evidence="5 6">
    <name type="scientific">Dactylosporangium roseum</name>
    <dbReference type="NCBI Taxonomy" id="47989"/>
    <lineage>
        <taxon>Bacteria</taxon>
        <taxon>Bacillati</taxon>
        <taxon>Actinomycetota</taxon>
        <taxon>Actinomycetes</taxon>
        <taxon>Micromonosporales</taxon>
        <taxon>Micromonosporaceae</taxon>
        <taxon>Dactylosporangium</taxon>
    </lineage>
</organism>
<feature type="domain" description="Fe/B12 periplasmic-binding" evidence="4">
    <location>
        <begin position="56"/>
        <end position="310"/>
    </location>
</feature>
<feature type="chain" id="PRO_5045622265" evidence="3">
    <location>
        <begin position="25"/>
        <end position="310"/>
    </location>
</feature>
<dbReference type="InterPro" id="IPR050902">
    <property type="entry name" value="ABC_Transporter_SBP"/>
</dbReference>
<evidence type="ECO:0000313" key="6">
    <source>
        <dbReference type="Proteomes" id="UP001058271"/>
    </source>
</evidence>
<protein>
    <submittedName>
        <fullName evidence="5">ABC transporter substrate-binding protein</fullName>
    </submittedName>
</protein>
<dbReference type="SUPFAM" id="SSF53807">
    <property type="entry name" value="Helical backbone' metal receptor"/>
    <property type="match status" value="1"/>
</dbReference>
<keyword evidence="2 3" id="KW-0732">Signal</keyword>
<evidence type="ECO:0000313" key="5">
    <source>
        <dbReference type="EMBL" id="UWZ34599.1"/>
    </source>
</evidence>
<dbReference type="RefSeq" id="WP_260723922.1">
    <property type="nucleotide sequence ID" value="NZ_BAAABS010000018.1"/>
</dbReference>
<dbReference type="Gene3D" id="3.40.50.1980">
    <property type="entry name" value="Nitrogenase molybdenum iron protein domain"/>
    <property type="match status" value="2"/>
</dbReference>
<gene>
    <name evidence="5" type="ORF">Drose_25670</name>
</gene>
<comment type="similarity">
    <text evidence="1">Belongs to the bacterial solute-binding protein 8 family.</text>
</comment>
<feature type="signal peptide" evidence="3">
    <location>
        <begin position="1"/>
        <end position="24"/>
    </location>
</feature>
<dbReference type="PROSITE" id="PS51257">
    <property type="entry name" value="PROKAR_LIPOPROTEIN"/>
    <property type="match status" value="1"/>
</dbReference>
<dbReference type="PROSITE" id="PS50983">
    <property type="entry name" value="FE_B12_PBP"/>
    <property type="match status" value="1"/>
</dbReference>
<evidence type="ECO:0000256" key="3">
    <source>
        <dbReference type="SAM" id="SignalP"/>
    </source>
</evidence>
<name>A0ABY5YXZ0_9ACTN</name>
<sequence>MSRRTPAIVGATLVAISIALGACAAGAGDTPQPASTGAAAYPVTVGDVTLEHRPARIVSLSPSTTEMLFAIGAGAQVAAVDDNSNYPAEAPRSQLSGFQPNAEAIAAKNPDLVVLTTDANKVVDQLAKFKIPAYVASAAVTLDDTYRQIDELGRLTGHGTEATDLVGRMRRDIDKLIKDLPARSVKPTYYYELDPTLYTATSRTFVGSLFTMAGLQNVADPADPGGAKGGYLQLSVEMLVQADPDLVFLADAKCCKQSAETVAARPGWSGITAVKAGRIVALDDDVASRWGPRVVDLLRAIVEAVAKVPA</sequence>